<feature type="domain" description="GGDEF" evidence="5">
    <location>
        <begin position="308"/>
        <end position="442"/>
    </location>
</feature>
<dbReference type="InterPro" id="IPR043128">
    <property type="entry name" value="Rev_trsase/Diguanyl_cyclase"/>
</dbReference>
<comment type="catalytic activity">
    <reaction evidence="3">
        <text>2 GTP = 3',3'-c-di-GMP + 2 diphosphate</text>
        <dbReference type="Rhea" id="RHEA:24898"/>
        <dbReference type="ChEBI" id="CHEBI:33019"/>
        <dbReference type="ChEBI" id="CHEBI:37565"/>
        <dbReference type="ChEBI" id="CHEBI:58805"/>
        <dbReference type="EC" id="2.7.7.65"/>
    </reaction>
</comment>
<dbReference type="InterPro" id="IPR050469">
    <property type="entry name" value="Diguanylate_Cyclase"/>
</dbReference>
<dbReference type="Gene3D" id="3.30.70.270">
    <property type="match status" value="1"/>
</dbReference>
<keyword evidence="4" id="KW-0812">Transmembrane</keyword>
<evidence type="ECO:0000256" key="2">
    <source>
        <dbReference type="ARBA" id="ARBA00012528"/>
    </source>
</evidence>
<gene>
    <name evidence="6" type="ORF">SAMN02745752_00735</name>
</gene>
<proteinExistence type="predicted"/>
<reference evidence="6 7" key="1">
    <citation type="submission" date="2016-11" db="EMBL/GenBank/DDBJ databases">
        <authorList>
            <person name="Jaros S."/>
            <person name="Januszkiewicz K."/>
            <person name="Wedrychowicz H."/>
        </authorList>
    </citation>
    <scope>NUCLEOTIDE SEQUENCE [LARGE SCALE GENOMIC DNA]</scope>
    <source>
        <strain evidence="6 7">DSM 21637</strain>
    </source>
</reference>
<dbReference type="Pfam" id="PF11845">
    <property type="entry name" value="Tll0287-like"/>
    <property type="match status" value="1"/>
</dbReference>
<dbReference type="SMART" id="SM00267">
    <property type="entry name" value="GGDEF"/>
    <property type="match status" value="1"/>
</dbReference>
<evidence type="ECO:0000256" key="3">
    <source>
        <dbReference type="ARBA" id="ARBA00034247"/>
    </source>
</evidence>
<dbReference type="RefSeq" id="WP_072324994.1">
    <property type="nucleotide sequence ID" value="NZ_FPJW01000002.1"/>
</dbReference>
<dbReference type="OrthoDB" id="9812260at2"/>
<evidence type="ECO:0000256" key="1">
    <source>
        <dbReference type="ARBA" id="ARBA00001946"/>
    </source>
</evidence>
<accession>A0A1K1V2V6</accession>
<dbReference type="FunFam" id="3.30.70.270:FF:000001">
    <property type="entry name" value="Diguanylate cyclase domain protein"/>
    <property type="match status" value="1"/>
</dbReference>
<evidence type="ECO:0000313" key="6">
    <source>
        <dbReference type="EMBL" id="SFX19099.1"/>
    </source>
</evidence>
<keyword evidence="4" id="KW-0472">Membrane</keyword>
<name>A0A1K1V2V6_9GAMM</name>
<feature type="transmembrane region" description="Helical" evidence="4">
    <location>
        <begin position="217"/>
        <end position="238"/>
    </location>
</feature>
<dbReference type="GO" id="GO:0052621">
    <property type="term" value="F:diguanylate cyclase activity"/>
    <property type="evidence" value="ECO:0007669"/>
    <property type="project" value="UniProtKB-EC"/>
</dbReference>
<dbReference type="AlphaFoldDB" id="A0A1K1V2V6"/>
<evidence type="ECO:0000313" key="7">
    <source>
        <dbReference type="Proteomes" id="UP000182350"/>
    </source>
</evidence>
<sequence length="446" mass="51331">MRERLLKVIHSPWCLLLPLPFWALVVGFLYLQNSSTLQDAGYEMARQRGEVAFHLVQTLRYWNAQHGGVYAPLTETTPENPYLDIPEKTIVSPSGMALTKLNPAYMTRQVAELMRGSSLEINLTSDQLMNPNNQPDAWESQALNRLKNQALSEYVEVVGDRFRYMAPLYMEQGCMACHAHMGYQLGDFRGGLSVSFPVSYVKRLTNDLHRESRQTHLLAFLLLCITGSLAIYGLQRLLKYLQLERSQRESIIEQRTASLHQEINRHRESQERLRFLAHHDELTGVANRRRILQELQRLMLQQELQPERHLALLMLDIDHFKRVNDTHGHDVGDTVLKGFVKTLQHELRRDDLLGRYGGEEFLILLPDTQMNQAWQVAERLRLAVEAASYQHDELELKITTSLGIALYAVQDNISQDELINRADTALYQAKREGRNCCVIWQASASD</sequence>
<dbReference type="SUPFAM" id="SSF55073">
    <property type="entry name" value="Nucleotide cyclase"/>
    <property type="match status" value="1"/>
</dbReference>
<dbReference type="Pfam" id="PF00990">
    <property type="entry name" value="GGDEF"/>
    <property type="match status" value="1"/>
</dbReference>
<dbReference type="CDD" id="cd01949">
    <property type="entry name" value="GGDEF"/>
    <property type="match status" value="1"/>
</dbReference>
<dbReference type="InterPro" id="IPR000160">
    <property type="entry name" value="GGDEF_dom"/>
</dbReference>
<dbReference type="EMBL" id="FPJW01000002">
    <property type="protein sequence ID" value="SFX19099.1"/>
    <property type="molecule type" value="Genomic_DNA"/>
</dbReference>
<dbReference type="Proteomes" id="UP000182350">
    <property type="component" value="Unassembled WGS sequence"/>
</dbReference>
<dbReference type="NCBIfam" id="TIGR00254">
    <property type="entry name" value="GGDEF"/>
    <property type="match status" value="1"/>
</dbReference>
<keyword evidence="4" id="KW-1133">Transmembrane helix</keyword>
<dbReference type="PROSITE" id="PS50887">
    <property type="entry name" value="GGDEF"/>
    <property type="match status" value="1"/>
</dbReference>
<dbReference type="PANTHER" id="PTHR45138">
    <property type="entry name" value="REGULATORY COMPONENTS OF SENSORY TRANSDUCTION SYSTEM"/>
    <property type="match status" value="1"/>
</dbReference>
<dbReference type="STRING" id="1122209.SAMN02745752_00735"/>
<evidence type="ECO:0000256" key="4">
    <source>
        <dbReference type="SAM" id="Phobius"/>
    </source>
</evidence>
<comment type="cofactor">
    <cofactor evidence="1">
        <name>Mg(2+)</name>
        <dbReference type="ChEBI" id="CHEBI:18420"/>
    </cofactor>
</comment>
<evidence type="ECO:0000259" key="5">
    <source>
        <dbReference type="PROSITE" id="PS50887"/>
    </source>
</evidence>
<protein>
    <recommendedName>
        <fullName evidence="2">diguanylate cyclase</fullName>
        <ecNumber evidence="2">2.7.7.65</ecNumber>
    </recommendedName>
</protein>
<dbReference type="PANTHER" id="PTHR45138:SF9">
    <property type="entry name" value="DIGUANYLATE CYCLASE DGCM-RELATED"/>
    <property type="match status" value="1"/>
</dbReference>
<dbReference type="InterPro" id="IPR021796">
    <property type="entry name" value="Tll0287-like_dom"/>
</dbReference>
<dbReference type="InterPro" id="IPR029787">
    <property type="entry name" value="Nucleotide_cyclase"/>
</dbReference>
<organism evidence="6 7">
    <name type="scientific">Marinospirillum alkaliphilum DSM 21637</name>
    <dbReference type="NCBI Taxonomy" id="1122209"/>
    <lineage>
        <taxon>Bacteria</taxon>
        <taxon>Pseudomonadati</taxon>
        <taxon>Pseudomonadota</taxon>
        <taxon>Gammaproteobacteria</taxon>
        <taxon>Oceanospirillales</taxon>
        <taxon>Oceanospirillaceae</taxon>
        <taxon>Marinospirillum</taxon>
    </lineage>
</organism>
<dbReference type="EC" id="2.7.7.65" evidence="2"/>
<feature type="transmembrane region" description="Helical" evidence="4">
    <location>
        <begin position="12"/>
        <end position="31"/>
    </location>
</feature>
<keyword evidence="7" id="KW-1185">Reference proteome</keyword>